<accession>A0A4V6YSB8</accession>
<protein>
    <submittedName>
        <fullName evidence="1">Uncharacterized protein</fullName>
    </submittedName>
</protein>
<dbReference type="EMBL" id="JRPR02000001">
    <property type="protein sequence ID" value="TLD97882.1"/>
    <property type="molecule type" value="Genomic_DNA"/>
</dbReference>
<proteinExistence type="predicted"/>
<keyword evidence="2" id="KW-1185">Reference proteome</keyword>
<comment type="caution">
    <text evidence="1">The sequence shown here is derived from an EMBL/GenBank/DDBJ whole genome shotgun (WGS) entry which is preliminary data.</text>
</comment>
<gene>
    <name evidence="1" type="ORF">LS71_002780</name>
</gene>
<dbReference type="OrthoDB" id="5325655at2"/>
<dbReference type="AlphaFoldDB" id="A0A4V6YSB8"/>
<sequence length="107" mass="12151">MASLDTILELGVSKIACISKNYYLKIGANEERISFEATIFIEHLEHFNGLIDKIKACKPLSLSTLESTQMRHILIDTFSSKTQSWQLDSMRNLTYHTKVFNISGVVL</sequence>
<evidence type="ECO:0000313" key="2">
    <source>
        <dbReference type="Proteomes" id="UP000029733"/>
    </source>
</evidence>
<dbReference type="Proteomes" id="UP000029733">
    <property type="component" value="Unassembled WGS sequence"/>
</dbReference>
<organism evidence="1 2">
    <name type="scientific">Helicobacter jaachi</name>
    <dbReference type="NCBI Taxonomy" id="1677920"/>
    <lineage>
        <taxon>Bacteria</taxon>
        <taxon>Pseudomonadati</taxon>
        <taxon>Campylobacterota</taxon>
        <taxon>Epsilonproteobacteria</taxon>
        <taxon>Campylobacterales</taxon>
        <taxon>Helicobacteraceae</taxon>
        <taxon>Helicobacter</taxon>
    </lineage>
</organism>
<reference evidence="1 2" key="1">
    <citation type="journal article" date="2014" name="Genome Announc.">
        <title>Draft genome sequences of eight enterohepatic helicobacter species isolated from both laboratory and wild rodents.</title>
        <authorList>
            <person name="Sheh A."/>
            <person name="Shen Z."/>
            <person name="Fox J.G."/>
        </authorList>
    </citation>
    <scope>NUCLEOTIDE SEQUENCE [LARGE SCALE GENOMIC DNA]</scope>
    <source>
        <strain evidence="1 2">MIT 09-6949</strain>
    </source>
</reference>
<name>A0A4V6YSB8_9HELI</name>
<dbReference type="STRING" id="1677920.LS71_05425"/>
<evidence type="ECO:0000313" key="1">
    <source>
        <dbReference type="EMBL" id="TLD97882.1"/>
    </source>
</evidence>